<protein>
    <submittedName>
        <fullName evidence="11">DUF607 domain-containing protein</fullName>
    </submittedName>
</protein>
<keyword evidence="12" id="KW-1185">Reference proteome</keyword>
<evidence type="ECO:0000256" key="2">
    <source>
        <dbReference type="ARBA" id="ARBA00005653"/>
    </source>
</evidence>
<keyword evidence="8" id="KW-0406">Ion transport</keyword>
<evidence type="ECO:0000256" key="1">
    <source>
        <dbReference type="ARBA" id="ARBA00004141"/>
    </source>
</evidence>
<dbReference type="InterPro" id="IPR039055">
    <property type="entry name" value="MCU_fam"/>
</dbReference>
<dbReference type="PANTHER" id="PTHR13462">
    <property type="entry name" value="CALCIUM UNIPORTER PROTEIN, MITOCHONDRIAL"/>
    <property type="match status" value="1"/>
</dbReference>
<keyword evidence="6" id="KW-0106">Calcium</keyword>
<reference evidence="12" key="1">
    <citation type="submission" date="2016-04" db="EMBL/GenBank/DDBJ databases">
        <title>Cephalotus genome sequencing.</title>
        <authorList>
            <person name="Fukushima K."/>
            <person name="Hasebe M."/>
            <person name="Fang X."/>
        </authorList>
    </citation>
    <scope>NUCLEOTIDE SEQUENCE [LARGE SCALE GENOMIC DNA]</scope>
    <source>
        <strain evidence="12">cv. St1</strain>
    </source>
</reference>
<accession>A0A1Q3C969</accession>
<dbReference type="AlphaFoldDB" id="A0A1Q3C969"/>
<evidence type="ECO:0000256" key="5">
    <source>
        <dbReference type="ARBA" id="ARBA00022692"/>
    </source>
</evidence>
<dbReference type="GO" id="GO:1990246">
    <property type="term" value="C:uniplex complex"/>
    <property type="evidence" value="ECO:0007669"/>
    <property type="project" value="TreeGrafter"/>
</dbReference>
<evidence type="ECO:0000313" key="11">
    <source>
        <dbReference type="EMBL" id="GAV76774.1"/>
    </source>
</evidence>
<dbReference type="OrthoDB" id="278338at2759"/>
<dbReference type="Pfam" id="PF04678">
    <property type="entry name" value="MCU"/>
    <property type="match status" value="1"/>
</dbReference>
<comment type="subcellular location">
    <subcellularLocation>
        <location evidence="1">Membrane</location>
        <topology evidence="1">Multi-pass membrane protein</topology>
    </subcellularLocation>
</comment>
<dbReference type="GO" id="GO:0015292">
    <property type="term" value="F:uniporter activity"/>
    <property type="evidence" value="ECO:0007669"/>
    <property type="project" value="TreeGrafter"/>
</dbReference>
<feature type="domain" description="Calcium uniporter protein C-terminal" evidence="10">
    <location>
        <begin position="159"/>
        <end position="317"/>
    </location>
</feature>
<dbReference type="GO" id="GO:0036444">
    <property type="term" value="P:calcium import into the mitochondrion"/>
    <property type="evidence" value="ECO:0007669"/>
    <property type="project" value="TreeGrafter"/>
</dbReference>
<evidence type="ECO:0000259" key="10">
    <source>
        <dbReference type="Pfam" id="PF04678"/>
    </source>
</evidence>
<evidence type="ECO:0000256" key="4">
    <source>
        <dbReference type="ARBA" id="ARBA00022568"/>
    </source>
</evidence>
<proteinExistence type="inferred from homology"/>
<gene>
    <name evidence="11" type="ORF">CFOL_v3_20247</name>
</gene>
<keyword evidence="9" id="KW-0472">Membrane</keyword>
<dbReference type="PANTHER" id="PTHR13462:SF31">
    <property type="entry name" value="CALCIUM UNIPORTER PROTEIN 1, MITOCHONDRIAL"/>
    <property type="match status" value="1"/>
</dbReference>
<organism evidence="11 12">
    <name type="scientific">Cephalotus follicularis</name>
    <name type="common">Albany pitcher plant</name>
    <dbReference type="NCBI Taxonomy" id="3775"/>
    <lineage>
        <taxon>Eukaryota</taxon>
        <taxon>Viridiplantae</taxon>
        <taxon>Streptophyta</taxon>
        <taxon>Embryophyta</taxon>
        <taxon>Tracheophyta</taxon>
        <taxon>Spermatophyta</taxon>
        <taxon>Magnoliopsida</taxon>
        <taxon>eudicotyledons</taxon>
        <taxon>Gunneridae</taxon>
        <taxon>Pentapetalae</taxon>
        <taxon>rosids</taxon>
        <taxon>fabids</taxon>
        <taxon>Oxalidales</taxon>
        <taxon>Cephalotaceae</taxon>
        <taxon>Cephalotus</taxon>
    </lineage>
</organism>
<keyword evidence="4" id="KW-0109">Calcium transport</keyword>
<dbReference type="GO" id="GO:0005262">
    <property type="term" value="F:calcium channel activity"/>
    <property type="evidence" value="ECO:0007669"/>
    <property type="project" value="TreeGrafter"/>
</dbReference>
<evidence type="ECO:0000256" key="8">
    <source>
        <dbReference type="ARBA" id="ARBA00023065"/>
    </source>
</evidence>
<evidence type="ECO:0000256" key="9">
    <source>
        <dbReference type="ARBA" id="ARBA00023136"/>
    </source>
</evidence>
<dbReference type="STRING" id="3775.A0A1Q3C969"/>
<dbReference type="Proteomes" id="UP000187406">
    <property type="component" value="Unassembled WGS sequence"/>
</dbReference>
<dbReference type="InterPro" id="IPR006769">
    <property type="entry name" value="MCU_C"/>
</dbReference>
<comment type="similarity">
    <text evidence="2">Belongs to the MCU (TC 1.A.77) family.</text>
</comment>
<name>A0A1Q3C969_CEPFO</name>
<dbReference type="EMBL" id="BDDD01001523">
    <property type="protein sequence ID" value="GAV76774.1"/>
    <property type="molecule type" value="Genomic_DNA"/>
</dbReference>
<dbReference type="FunCoup" id="A0A1Q3C969">
    <property type="interactions" value="428"/>
</dbReference>
<keyword evidence="7" id="KW-1133">Transmembrane helix</keyword>
<keyword evidence="5" id="KW-0812">Transmembrane</keyword>
<evidence type="ECO:0000256" key="7">
    <source>
        <dbReference type="ARBA" id="ARBA00022989"/>
    </source>
</evidence>
<dbReference type="InParanoid" id="A0A1Q3C969"/>
<sequence length="352" mass="39835">MALKKSVAGHLLNISKISCQTLTNCRISSSSARTLPSKPHIAPDPGDNGIFRRCLHKRATISRELWSTWIGGNPMERMREIDVSRDRIKLEGLIPPATAISPGADVEEEKAGLTVAEVRKVLRVAQLEMVKTRLREIEKSWIPYSEFVWICGQGCSDPEQGIALANTLDQSGSVIVLGNVVFLEPDQVAKAIEGLIPLPGTNSNDPRKRELEELEKQKSEIDKEADSLVRRELWLGLVYLIVQTAGFMRLTFWELSWDVMEPICCYVTSMYMMAGYAFFLRTAREPSFEGFYQSRFSTKQKRLINIRNFDVQRYNELCKVFYPYSASQGQQASVSSVSFDAPPSHSYKWKPN</sequence>
<dbReference type="GO" id="GO:0051560">
    <property type="term" value="P:mitochondrial calcium ion homeostasis"/>
    <property type="evidence" value="ECO:0007669"/>
    <property type="project" value="InterPro"/>
</dbReference>
<evidence type="ECO:0000313" key="12">
    <source>
        <dbReference type="Proteomes" id="UP000187406"/>
    </source>
</evidence>
<evidence type="ECO:0000256" key="3">
    <source>
        <dbReference type="ARBA" id="ARBA00022448"/>
    </source>
</evidence>
<evidence type="ECO:0000256" key="6">
    <source>
        <dbReference type="ARBA" id="ARBA00022837"/>
    </source>
</evidence>
<keyword evidence="3" id="KW-0813">Transport</keyword>
<comment type="caution">
    <text evidence="11">The sequence shown here is derived from an EMBL/GenBank/DDBJ whole genome shotgun (WGS) entry which is preliminary data.</text>
</comment>